<gene>
    <name evidence="1" type="primary">thiS</name>
    <name evidence="1" type="ORF">rsdtw13_40320</name>
</gene>
<accession>A0ACB5RI48</accession>
<reference evidence="1" key="1">
    <citation type="journal article" date="2025" name="Int. J. Syst. Evol. Microbiol.">
        <title>Inconstantimicrobium mannanitabidum sp. nov., a novel member of the family Clostridiaceae isolated from anoxic soil under the treatment of reductive soil disinfestation.</title>
        <authorList>
            <person name="Ueki A."/>
            <person name="Tonouchi A."/>
            <person name="Honma S."/>
            <person name="Kaku N."/>
            <person name="Ueki K."/>
        </authorList>
    </citation>
    <scope>NUCLEOTIDE SEQUENCE</scope>
    <source>
        <strain evidence="1">TW13</strain>
    </source>
</reference>
<evidence type="ECO:0000313" key="2">
    <source>
        <dbReference type="Proteomes" id="UP001058074"/>
    </source>
</evidence>
<name>A0ACB5RI48_9CLOT</name>
<dbReference type="EMBL" id="BROD01000001">
    <property type="protein sequence ID" value="GKX68774.1"/>
    <property type="molecule type" value="Genomic_DNA"/>
</dbReference>
<evidence type="ECO:0000313" key="1">
    <source>
        <dbReference type="EMBL" id="GKX68774.1"/>
    </source>
</evidence>
<protein>
    <submittedName>
        <fullName evidence="1">Thiamine biosynthesis protein ThiS</fullName>
    </submittedName>
</protein>
<keyword evidence="2" id="KW-1185">Reference proteome</keyword>
<dbReference type="Proteomes" id="UP001058074">
    <property type="component" value="Unassembled WGS sequence"/>
</dbReference>
<comment type="caution">
    <text evidence="1">The sequence shown here is derived from an EMBL/GenBank/DDBJ whole genome shotgun (WGS) entry which is preliminary data.</text>
</comment>
<proteinExistence type="predicted"/>
<organism evidence="1 2">
    <name type="scientific">Inconstantimicrobium mannanitabidum</name>
    <dbReference type="NCBI Taxonomy" id="1604901"/>
    <lineage>
        <taxon>Bacteria</taxon>
        <taxon>Bacillati</taxon>
        <taxon>Bacillota</taxon>
        <taxon>Clostridia</taxon>
        <taxon>Eubacteriales</taxon>
        <taxon>Clostridiaceae</taxon>
        <taxon>Inconstantimicrobium</taxon>
    </lineage>
</organism>
<sequence>MIVNGKQIECKENESIMDLAKELNLNVDRIVVEIDGVIIHKEDFQTHKLEESNIVEVVSFVGGG</sequence>